<evidence type="ECO:0000256" key="3">
    <source>
        <dbReference type="PROSITE-ProRule" id="PRU00023"/>
    </source>
</evidence>
<dbReference type="InterPro" id="IPR036770">
    <property type="entry name" value="Ankyrin_rpt-contain_sf"/>
</dbReference>
<evidence type="ECO:0000256" key="4">
    <source>
        <dbReference type="SAM" id="Phobius"/>
    </source>
</evidence>
<dbReference type="Pfam" id="PF00023">
    <property type="entry name" value="Ank"/>
    <property type="match status" value="1"/>
</dbReference>
<feature type="transmembrane region" description="Helical" evidence="4">
    <location>
        <begin position="70"/>
        <end position="92"/>
    </location>
</feature>
<reference evidence="5" key="1">
    <citation type="submission" date="2021-01" db="EMBL/GenBank/DDBJ databases">
        <authorList>
            <person name="Corre E."/>
            <person name="Pelletier E."/>
            <person name="Niang G."/>
            <person name="Scheremetjew M."/>
            <person name="Finn R."/>
            <person name="Kale V."/>
            <person name="Holt S."/>
            <person name="Cochrane G."/>
            <person name="Meng A."/>
            <person name="Brown T."/>
            <person name="Cohen L."/>
        </authorList>
    </citation>
    <scope>NUCLEOTIDE SEQUENCE</scope>
    <source>
        <strain evidence="5">CCMP2877</strain>
    </source>
</reference>
<keyword evidence="4" id="KW-0472">Membrane</keyword>
<keyword evidence="2 3" id="KW-0040">ANK repeat</keyword>
<feature type="repeat" description="ANK" evidence="3">
    <location>
        <begin position="293"/>
        <end position="325"/>
    </location>
</feature>
<dbReference type="AlphaFoldDB" id="A0A7S1XWI4"/>
<dbReference type="PANTHER" id="PTHR24198:SF165">
    <property type="entry name" value="ANKYRIN REPEAT-CONTAINING PROTEIN-RELATED"/>
    <property type="match status" value="1"/>
</dbReference>
<gene>
    <name evidence="5" type="ORF">PPAR1163_LOCUS20438</name>
</gene>
<feature type="transmembrane region" description="Helical" evidence="4">
    <location>
        <begin position="99"/>
        <end position="118"/>
    </location>
</feature>
<dbReference type="PROSITE" id="PS50088">
    <property type="entry name" value="ANK_REPEAT"/>
    <property type="match status" value="3"/>
</dbReference>
<dbReference type="EMBL" id="HBGJ01032348">
    <property type="protein sequence ID" value="CAD9262057.1"/>
    <property type="molecule type" value="Transcribed_RNA"/>
</dbReference>
<sequence>MWFLFTELYQQVLLPLLGAVKDEGLLQALRRSSGEATGGWELIAAMSFFIGVIMHAFAQKNAPLLRRGGLAPEAIVFGLVSLTACAVRVFLLGAALMRFLAGLVPAGPALPALVAYPWRLLGWWVHLLGALGCVAASLLPFYVLFWEAFVRCDGWWRWYRRLHPANADLCVRVSRAAAAGNAGALEAIKDEVHRYQEMRDEKADKEKARVTKTFGEAAAESMLPAFERMREAPPGDGPDDWVDAVNPVSGWRPLHDAVFAPTPAAARWLLAAGADPDALSVFGKCGTDLLMTSAISPLLLACQLGNGDAARALCEAGADVNLRSGAALQAPAHAAAAEGDWDTLALLMAHGAELNALDDAGLSVADEVGASKLRERLARQQHPRVEDKTD</sequence>
<feature type="transmembrane region" description="Helical" evidence="4">
    <location>
        <begin position="124"/>
        <end position="150"/>
    </location>
</feature>
<dbReference type="InterPro" id="IPR002110">
    <property type="entry name" value="Ankyrin_rpt"/>
</dbReference>
<feature type="transmembrane region" description="Helical" evidence="4">
    <location>
        <begin position="39"/>
        <end position="58"/>
    </location>
</feature>
<dbReference type="PROSITE" id="PS50297">
    <property type="entry name" value="ANK_REP_REGION"/>
    <property type="match status" value="2"/>
</dbReference>
<proteinExistence type="predicted"/>
<evidence type="ECO:0000256" key="1">
    <source>
        <dbReference type="ARBA" id="ARBA00022737"/>
    </source>
</evidence>
<feature type="repeat" description="ANK" evidence="3">
    <location>
        <begin position="249"/>
        <end position="281"/>
    </location>
</feature>
<dbReference type="Gene3D" id="1.25.40.20">
    <property type="entry name" value="Ankyrin repeat-containing domain"/>
    <property type="match status" value="1"/>
</dbReference>
<protein>
    <submittedName>
        <fullName evidence="5">Uncharacterized protein</fullName>
    </submittedName>
</protein>
<keyword evidence="4" id="KW-0812">Transmembrane</keyword>
<feature type="repeat" description="ANK" evidence="3">
    <location>
        <begin position="327"/>
        <end position="359"/>
    </location>
</feature>
<keyword evidence="4" id="KW-1133">Transmembrane helix</keyword>
<keyword evidence="1" id="KW-0677">Repeat</keyword>
<dbReference type="SMART" id="SM00248">
    <property type="entry name" value="ANK"/>
    <property type="match status" value="3"/>
</dbReference>
<accession>A0A7S1XWI4</accession>
<evidence type="ECO:0000313" key="5">
    <source>
        <dbReference type="EMBL" id="CAD9262057.1"/>
    </source>
</evidence>
<organism evidence="5">
    <name type="scientific">Phaeomonas parva</name>
    <dbReference type="NCBI Taxonomy" id="124430"/>
    <lineage>
        <taxon>Eukaryota</taxon>
        <taxon>Sar</taxon>
        <taxon>Stramenopiles</taxon>
        <taxon>Ochrophyta</taxon>
        <taxon>Pinguiophyceae</taxon>
        <taxon>Pinguiochrysidales</taxon>
        <taxon>Pinguiochrysidaceae</taxon>
        <taxon>Phaeomonas</taxon>
    </lineage>
</organism>
<name>A0A7S1XWI4_9STRA</name>
<dbReference type="PANTHER" id="PTHR24198">
    <property type="entry name" value="ANKYRIN REPEAT AND PROTEIN KINASE DOMAIN-CONTAINING PROTEIN"/>
    <property type="match status" value="1"/>
</dbReference>
<evidence type="ECO:0000256" key="2">
    <source>
        <dbReference type="ARBA" id="ARBA00023043"/>
    </source>
</evidence>
<dbReference type="SUPFAM" id="SSF48403">
    <property type="entry name" value="Ankyrin repeat"/>
    <property type="match status" value="1"/>
</dbReference>